<feature type="region of interest" description="Disordered" evidence="1">
    <location>
        <begin position="567"/>
        <end position="609"/>
    </location>
</feature>
<feature type="region of interest" description="Disordered" evidence="1">
    <location>
        <begin position="624"/>
        <end position="674"/>
    </location>
</feature>
<feature type="compositionally biased region" description="Gly residues" evidence="1">
    <location>
        <begin position="103"/>
        <end position="114"/>
    </location>
</feature>
<dbReference type="Proteomes" id="UP000291343">
    <property type="component" value="Unassembled WGS sequence"/>
</dbReference>
<dbReference type="AlphaFoldDB" id="A0A482XFC9"/>
<feature type="region of interest" description="Disordered" evidence="1">
    <location>
        <begin position="948"/>
        <end position="975"/>
    </location>
</feature>
<name>A0A482XFC9_LAOST</name>
<feature type="compositionally biased region" description="Basic and acidic residues" evidence="1">
    <location>
        <begin position="376"/>
        <end position="385"/>
    </location>
</feature>
<feature type="compositionally biased region" description="Low complexity" evidence="1">
    <location>
        <begin position="178"/>
        <end position="219"/>
    </location>
</feature>
<evidence type="ECO:0000259" key="2">
    <source>
        <dbReference type="Pfam" id="PF13922"/>
    </source>
</evidence>
<feature type="domain" description="Protein ASX-like PHD" evidence="2">
    <location>
        <begin position="989"/>
        <end position="1025"/>
    </location>
</feature>
<comment type="caution">
    <text evidence="3">The sequence shown here is derived from an EMBL/GenBank/DDBJ whole genome shotgun (WGS) entry which is preliminary data.</text>
</comment>
<dbReference type="GO" id="GO:0003677">
    <property type="term" value="F:DNA binding"/>
    <property type="evidence" value="ECO:0007669"/>
    <property type="project" value="InterPro"/>
</dbReference>
<gene>
    <name evidence="3" type="ORF">LSTR_LSTR006830</name>
</gene>
<feature type="region of interest" description="Disordered" evidence="1">
    <location>
        <begin position="311"/>
        <end position="466"/>
    </location>
</feature>
<dbReference type="OrthoDB" id="9348951at2759"/>
<dbReference type="STRING" id="195883.A0A482XFC9"/>
<keyword evidence="4" id="KW-1185">Reference proteome</keyword>
<dbReference type="InterPro" id="IPR026905">
    <property type="entry name" value="ASX-like_PHD"/>
</dbReference>
<dbReference type="GO" id="GO:0003682">
    <property type="term" value="F:chromatin binding"/>
    <property type="evidence" value="ECO:0007669"/>
    <property type="project" value="TreeGrafter"/>
</dbReference>
<dbReference type="PANTHER" id="PTHR13578">
    <property type="entry name" value="ADDITIONAL SEX COMBS LIKE PROTEIN ASXL"/>
    <property type="match status" value="1"/>
</dbReference>
<accession>A0A482XFC9</accession>
<feature type="compositionally biased region" description="Polar residues" evidence="1">
    <location>
        <begin position="389"/>
        <end position="399"/>
    </location>
</feature>
<reference evidence="3 4" key="1">
    <citation type="journal article" date="2017" name="Gigascience">
        <title>Genome sequence of the small brown planthopper, Laodelphax striatellus.</title>
        <authorList>
            <person name="Zhu J."/>
            <person name="Jiang F."/>
            <person name="Wang X."/>
            <person name="Yang P."/>
            <person name="Bao Y."/>
            <person name="Zhao W."/>
            <person name="Wang W."/>
            <person name="Lu H."/>
            <person name="Wang Q."/>
            <person name="Cui N."/>
            <person name="Li J."/>
            <person name="Chen X."/>
            <person name="Luo L."/>
            <person name="Yu J."/>
            <person name="Kang L."/>
            <person name="Cui F."/>
        </authorList>
    </citation>
    <scope>NUCLEOTIDE SEQUENCE [LARGE SCALE GENOMIC DNA]</scope>
    <source>
        <strain evidence="3">Lst14</strain>
    </source>
</reference>
<dbReference type="InParanoid" id="A0A482XFC9"/>
<protein>
    <recommendedName>
        <fullName evidence="2">Protein ASX-like PHD domain-containing protein</fullName>
    </recommendedName>
</protein>
<feature type="region of interest" description="Disordered" evidence="1">
    <location>
        <begin position="91"/>
        <end position="220"/>
    </location>
</feature>
<organism evidence="3 4">
    <name type="scientific">Laodelphax striatellus</name>
    <name type="common">Small brown planthopper</name>
    <name type="synonym">Delphax striatella</name>
    <dbReference type="NCBI Taxonomy" id="195883"/>
    <lineage>
        <taxon>Eukaryota</taxon>
        <taxon>Metazoa</taxon>
        <taxon>Ecdysozoa</taxon>
        <taxon>Arthropoda</taxon>
        <taxon>Hexapoda</taxon>
        <taxon>Insecta</taxon>
        <taxon>Pterygota</taxon>
        <taxon>Neoptera</taxon>
        <taxon>Paraneoptera</taxon>
        <taxon>Hemiptera</taxon>
        <taxon>Auchenorrhyncha</taxon>
        <taxon>Fulgoroidea</taxon>
        <taxon>Delphacidae</taxon>
        <taxon>Criomorphinae</taxon>
        <taxon>Laodelphax</taxon>
    </lineage>
</organism>
<feature type="compositionally biased region" description="Polar residues" evidence="1">
    <location>
        <begin position="159"/>
        <end position="177"/>
    </location>
</feature>
<feature type="compositionally biased region" description="Basic and acidic residues" evidence="1">
    <location>
        <begin position="353"/>
        <end position="369"/>
    </location>
</feature>
<feature type="compositionally biased region" description="Low complexity" evidence="1">
    <location>
        <begin position="736"/>
        <end position="750"/>
    </location>
</feature>
<evidence type="ECO:0000256" key="1">
    <source>
        <dbReference type="SAM" id="MobiDB-lite"/>
    </source>
</evidence>
<proteinExistence type="predicted"/>
<feature type="compositionally biased region" description="Low complexity" evidence="1">
    <location>
        <begin position="625"/>
        <end position="646"/>
    </location>
</feature>
<dbReference type="GO" id="GO:0009887">
    <property type="term" value="P:animal organ morphogenesis"/>
    <property type="evidence" value="ECO:0007669"/>
    <property type="project" value="TreeGrafter"/>
</dbReference>
<feature type="compositionally biased region" description="Basic and acidic residues" evidence="1">
    <location>
        <begin position="311"/>
        <end position="326"/>
    </location>
</feature>
<dbReference type="GO" id="GO:0045944">
    <property type="term" value="P:positive regulation of transcription by RNA polymerase II"/>
    <property type="evidence" value="ECO:0007669"/>
    <property type="project" value="TreeGrafter"/>
</dbReference>
<feature type="region of interest" description="Disordered" evidence="1">
    <location>
        <begin position="734"/>
        <end position="775"/>
    </location>
</feature>
<dbReference type="Pfam" id="PF13922">
    <property type="entry name" value="PHD_3"/>
    <property type="match status" value="1"/>
</dbReference>
<dbReference type="PANTHER" id="PTHR13578:SF20">
    <property type="entry name" value="POLYCOMB PROTEIN ASX"/>
    <property type="match status" value="1"/>
</dbReference>
<dbReference type="InterPro" id="IPR024811">
    <property type="entry name" value="ASX/ASX-like"/>
</dbReference>
<evidence type="ECO:0000313" key="4">
    <source>
        <dbReference type="Proteomes" id="UP000291343"/>
    </source>
</evidence>
<evidence type="ECO:0000313" key="3">
    <source>
        <dbReference type="EMBL" id="RZF44280.1"/>
    </source>
</evidence>
<feature type="compositionally biased region" description="Low complexity" evidence="1">
    <location>
        <begin position="147"/>
        <end position="158"/>
    </location>
</feature>
<feature type="compositionally biased region" description="Polar residues" evidence="1">
    <location>
        <begin position="449"/>
        <end position="466"/>
    </location>
</feature>
<feature type="compositionally biased region" description="Gly residues" evidence="1">
    <location>
        <begin position="751"/>
        <end position="760"/>
    </location>
</feature>
<sequence>MYETLHQIANWLKHFEPIWGESKLSSSSSSSLSAASCSGAVAGAAGGGSGRALMRTTIKLRPGVAHTPSPPPPPPAAVRLRTVGAVTRAVASYREKREAERTGLGGEGTAGGATGTVKRLKQEPIKVSPKSESLDQPPTVPSPELPPSTAVTSPTTSTDQLATSTDQLTTSPTRTDQLTSPTRTDQLTTSTTTSPVDITSHTTVATTAETTSPTANEPACDVVTDDQDAVKEEECSDVRDCGYVTVPHPNRPGGHVTLPVWNGVVEIVSDEKTVIKDDDELHMVVDGDEGLVQNSCVEDIRTDSSFRDYDRDRLGECEEEASKTGDDSNDVDSSSAVEHVTTDNDDESVATKSLEDGDKQLSTEVKENEQSSYKSELTESMKSEDVEMLTSSIEDNSCTRPDDETKDSSSQIGSVEEQTRKETTTISEDDSLSIYQPCYDVNKGESGGADSNSVGKDQATSFEGQVGSQLDPSYVIRIIKDEYSRGSPQPEVITGDLSYSGYQDSIYQEDPLKDEAALLAAAWDAVDSTSTEKLLQTLQNNAEVEPEVSVIPMQEELEVRLQEVHPPLSAAPDWPPPPPPPPLSQADQPPPPTPPPPPPPPTPRPRFPGHVKLELEVTLTPEVDSQVSSTMESSSQGSSSTQHHTSGGMGPNPAATNQDHPHQQHPSKSVPVAPPIVIPPTTIVCLPSATPQSLSVAPPAMHMSAAASSAAGLVSSSAALPYLALTTSTPVRALPSKTTTKVSGGTSSSGSQGGGGGGGTRNSRNTSNKPPPGAVNLERSYQICQAVIQNSPNRDQLRCQLKPPPSLLHQGQTTYKHARTVNNTSGGGNNKSAGAAADKTQYSVVTSSRGTAAGAAKGAGPPLAKAGRTYQHQQRHPSPVLVKHVFTSSQGIPVTMAVLPPHAPNAELGENQYILVRRSNSAPPANPEAAVAGGGVGGAVTTVARGAAGGRGRPASVGLQQPRDPSPTPGGCYPHTIGGGGGGSGGGGGDSCACSLKAMVVCKKCGAFCHDDCISPSRLCVTCLIR</sequence>
<dbReference type="GO" id="GO:0035517">
    <property type="term" value="C:PR-DUB complex"/>
    <property type="evidence" value="ECO:0007669"/>
    <property type="project" value="TreeGrafter"/>
</dbReference>
<feature type="compositionally biased region" description="Pro residues" evidence="1">
    <location>
        <begin position="573"/>
        <end position="606"/>
    </location>
</feature>
<dbReference type="EMBL" id="QKKF02011155">
    <property type="protein sequence ID" value="RZF44280.1"/>
    <property type="molecule type" value="Genomic_DNA"/>
</dbReference>